<gene>
    <name evidence="7" type="ORF">BRAA02T08271Z</name>
</gene>
<dbReference type="GO" id="GO:0000226">
    <property type="term" value="P:microtubule cytoskeleton organization"/>
    <property type="evidence" value="ECO:0007669"/>
    <property type="project" value="InterPro"/>
</dbReference>
<keyword evidence="4" id="KW-0175">Coiled coil</keyword>
<feature type="region of interest" description="Disordered" evidence="6">
    <location>
        <begin position="329"/>
        <end position="350"/>
    </location>
</feature>
<evidence type="ECO:0000256" key="5">
    <source>
        <dbReference type="ARBA" id="ARBA00023212"/>
    </source>
</evidence>
<dbReference type="GO" id="GO:0005874">
    <property type="term" value="C:microtubule"/>
    <property type="evidence" value="ECO:0007669"/>
    <property type="project" value="UniProtKB-KW"/>
</dbReference>
<name>A0A3P6AFY7_BRACM</name>
<reference evidence="7" key="1">
    <citation type="submission" date="2018-11" db="EMBL/GenBank/DDBJ databases">
        <authorList>
            <consortium name="Genoscope - CEA"/>
            <person name="William W."/>
        </authorList>
    </citation>
    <scope>NUCLEOTIDE SEQUENCE</scope>
</reference>
<organism evidence="7">
    <name type="scientific">Brassica campestris</name>
    <name type="common">Field mustard</name>
    <dbReference type="NCBI Taxonomy" id="3711"/>
    <lineage>
        <taxon>Eukaryota</taxon>
        <taxon>Viridiplantae</taxon>
        <taxon>Streptophyta</taxon>
        <taxon>Embryophyta</taxon>
        <taxon>Tracheophyta</taxon>
        <taxon>Spermatophyta</taxon>
        <taxon>Magnoliopsida</taxon>
        <taxon>eudicotyledons</taxon>
        <taxon>Gunneridae</taxon>
        <taxon>Pentapetalae</taxon>
        <taxon>rosids</taxon>
        <taxon>malvids</taxon>
        <taxon>Brassicales</taxon>
        <taxon>Brassicaceae</taxon>
        <taxon>Brassiceae</taxon>
        <taxon>Brassica</taxon>
    </lineage>
</organism>
<keyword evidence="5" id="KW-0206">Cytoskeleton</keyword>
<dbReference type="InterPro" id="IPR007145">
    <property type="entry name" value="MAP65_Ase1_PRC1"/>
</dbReference>
<dbReference type="Pfam" id="PF03999">
    <property type="entry name" value="MAP65_ASE1"/>
    <property type="match status" value="1"/>
</dbReference>
<protein>
    <submittedName>
        <fullName evidence="7">Uncharacterized protein</fullName>
    </submittedName>
</protein>
<keyword evidence="3" id="KW-0493">Microtubule</keyword>
<evidence type="ECO:0000256" key="3">
    <source>
        <dbReference type="ARBA" id="ARBA00022701"/>
    </source>
</evidence>
<sequence>MRAGRRTRVPQPTSGRRELLFVGAARLSRVPSTRVEDVDASSWRMHVNDYGVTTVKVVSSVAVLLSSPSGSSLTAVRRNQVSPSFVLKPSSRSPRRGRALPRRGKLSVVLSASAVNGIDSASVAAIEAEVASLMAALGVLNINSPVINIILLFHIPILKVPSNVQLKDVVASLFELWNLMDTPQEERTKFGRVTYLVRSSESKITEPGILSTETIEQVSAEVDCLSKLKSSKMKELDMNRDNAGRDFSLNQLDNHILFFCFLFSAAMVDNLIKKTLVCENDAQKLFLYDGVRLVNILEDYIPTRKQQEEDKKRYRKRQDLLLTQRESIYGSKPSPRRSSSFRKPVVTSSTMGTVPCLPRHKLGGSLLLLYTLWLYRRKILFRVPTYTSIYSSEPDSPLQD</sequence>
<accession>A0A3P6AFY7</accession>
<dbReference type="Gene3D" id="1.20.58.1520">
    <property type="match status" value="1"/>
</dbReference>
<feature type="compositionally biased region" description="Low complexity" evidence="6">
    <location>
        <begin position="331"/>
        <end position="344"/>
    </location>
</feature>
<evidence type="ECO:0000256" key="4">
    <source>
        <dbReference type="ARBA" id="ARBA00023054"/>
    </source>
</evidence>
<evidence type="ECO:0000256" key="6">
    <source>
        <dbReference type="SAM" id="MobiDB-lite"/>
    </source>
</evidence>
<dbReference type="PANTHER" id="PTHR19321:SF51">
    <property type="entry name" value="FRIGIDA-LIKE PROTEIN"/>
    <property type="match status" value="1"/>
</dbReference>
<comment type="similarity">
    <text evidence="2">Belongs to the MAP65/ASE1 family.</text>
</comment>
<keyword evidence="5" id="KW-0963">Cytoplasm</keyword>
<dbReference type="EMBL" id="LR031573">
    <property type="protein sequence ID" value="VDC91332.1"/>
    <property type="molecule type" value="Genomic_DNA"/>
</dbReference>
<dbReference type="AlphaFoldDB" id="A0A3P6AFY7"/>
<evidence type="ECO:0000256" key="2">
    <source>
        <dbReference type="ARBA" id="ARBA00006187"/>
    </source>
</evidence>
<dbReference type="PANTHER" id="PTHR19321">
    <property type="entry name" value="PROTEIN REGULATOR OF CYTOKINESIS 1 PRC1-RELATED"/>
    <property type="match status" value="1"/>
</dbReference>
<proteinExistence type="inferred from homology"/>
<comment type="subcellular location">
    <subcellularLocation>
        <location evidence="1">Cytoplasm</location>
        <location evidence="1">Cytoskeleton</location>
    </subcellularLocation>
</comment>
<evidence type="ECO:0000256" key="1">
    <source>
        <dbReference type="ARBA" id="ARBA00004245"/>
    </source>
</evidence>
<dbReference type="GO" id="GO:0008017">
    <property type="term" value="F:microtubule binding"/>
    <property type="evidence" value="ECO:0007669"/>
    <property type="project" value="InterPro"/>
</dbReference>
<evidence type="ECO:0000313" key="7">
    <source>
        <dbReference type="EMBL" id="VDC91332.1"/>
    </source>
</evidence>